<evidence type="ECO:0000313" key="1">
    <source>
        <dbReference type="EMBL" id="KAL3316960.1"/>
    </source>
</evidence>
<dbReference type="Proteomes" id="UP001626550">
    <property type="component" value="Unassembled WGS sequence"/>
</dbReference>
<gene>
    <name evidence="1" type="primary">FRAS1_2</name>
    <name evidence="1" type="ORF">Ciccas_004378</name>
</gene>
<dbReference type="SUPFAM" id="SSF57184">
    <property type="entry name" value="Growth factor receptor domain"/>
    <property type="match status" value="1"/>
</dbReference>
<organism evidence="1 2">
    <name type="scientific">Cichlidogyrus casuarinus</name>
    <dbReference type="NCBI Taxonomy" id="1844966"/>
    <lineage>
        <taxon>Eukaryota</taxon>
        <taxon>Metazoa</taxon>
        <taxon>Spiralia</taxon>
        <taxon>Lophotrochozoa</taxon>
        <taxon>Platyhelminthes</taxon>
        <taxon>Monogenea</taxon>
        <taxon>Monopisthocotylea</taxon>
        <taxon>Dactylogyridea</taxon>
        <taxon>Ancyrocephalidae</taxon>
        <taxon>Cichlidogyrus</taxon>
    </lineage>
</organism>
<evidence type="ECO:0000313" key="2">
    <source>
        <dbReference type="Proteomes" id="UP001626550"/>
    </source>
</evidence>
<dbReference type="InterPro" id="IPR009030">
    <property type="entry name" value="Growth_fac_rcpt_cys_sf"/>
</dbReference>
<proteinExistence type="predicted"/>
<dbReference type="SMART" id="SM00261">
    <property type="entry name" value="FU"/>
    <property type="match status" value="4"/>
</dbReference>
<dbReference type="PANTHER" id="PTHR15332:SF175">
    <property type="entry name" value="PROPROTEIN CONVERTASE SUBTILISIN_KEXIN TYPE 5-LIKE"/>
    <property type="match status" value="1"/>
</dbReference>
<protein>
    <submittedName>
        <fullName evidence="1">Extracellular matrix protein fras1</fullName>
    </submittedName>
</protein>
<accession>A0ABD2QBM6</accession>
<dbReference type="InterPro" id="IPR006212">
    <property type="entry name" value="Furin_repeat"/>
</dbReference>
<dbReference type="AlphaFoldDB" id="A0ABD2QBM6"/>
<keyword evidence="2" id="KW-1185">Reference proteome</keyword>
<name>A0ABD2QBM6_9PLAT</name>
<reference evidence="1 2" key="1">
    <citation type="submission" date="2024-11" db="EMBL/GenBank/DDBJ databases">
        <title>Adaptive evolution of stress response genes in parasites aligns with host niche diversity.</title>
        <authorList>
            <person name="Hahn C."/>
            <person name="Resl P."/>
        </authorList>
    </citation>
    <scope>NUCLEOTIDE SEQUENCE [LARGE SCALE GENOMIC DNA]</scope>
    <source>
        <strain evidence="1">EGGRZ-B1_66</strain>
        <tissue evidence="1">Body</tissue>
    </source>
</reference>
<dbReference type="Gene3D" id="2.10.220.10">
    <property type="entry name" value="Hormone Receptor, Insulin-like Growth Factor Receptor 1, Chain A, domain 2"/>
    <property type="match status" value="3"/>
</dbReference>
<dbReference type="CDD" id="cd00064">
    <property type="entry name" value="FU"/>
    <property type="match status" value="1"/>
</dbReference>
<dbReference type="PANTHER" id="PTHR15332">
    <property type="entry name" value="PROPROTEIN CONVERTASE SUBTILISIN_KEXIN TYPE 5-LIKE"/>
    <property type="match status" value="1"/>
</dbReference>
<dbReference type="EMBL" id="JBJKFK010000455">
    <property type="protein sequence ID" value="KAL3316960.1"/>
    <property type="molecule type" value="Genomic_DNA"/>
</dbReference>
<sequence length="296" mass="31483">MSAACFRQCVSQCPNGTTAAFGVNSSGGRLCEHCWSLCENCFKADLEFGCVSCSEGLILVPFVFASSLIGSESGPASKMPRFIGSCKMNCPAGHFPDESLGVCLQCAPNCSECNGPLESDCLACRKGYLLSNGRCQDASQVSCPAGEFFYRGHCTNCPVSNCEQNYCAILNNGEDEAKCLWCEASHPYMHQGNCLSHCPDGYFPARALQSASEFGLEASDSRFLCEACPPGCIDCSPLITEALALSTEPKSEAELVSRTPPIARSVCKTCKPGLDLSADKQSCAYQCPAGYLSLSN</sequence>
<comment type="caution">
    <text evidence="1">The sequence shown here is derived from an EMBL/GenBank/DDBJ whole genome shotgun (WGS) entry which is preliminary data.</text>
</comment>